<reference evidence="2 3" key="1">
    <citation type="submission" date="2024-02" db="EMBL/GenBank/DDBJ databases">
        <title>A draft genome for the cacao thread blight pathogen Marasmius crinis-equi.</title>
        <authorList>
            <person name="Cohen S.P."/>
            <person name="Baruah I.K."/>
            <person name="Amoako-Attah I."/>
            <person name="Bukari Y."/>
            <person name="Meinhardt L.W."/>
            <person name="Bailey B.A."/>
        </authorList>
    </citation>
    <scope>NUCLEOTIDE SEQUENCE [LARGE SCALE GENOMIC DNA]</scope>
    <source>
        <strain evidence="2 3">GH-76</strain>
    </source>
</reference>
<proteinExistence type="predicted"/>
<sequence>MWRTQTRKIIFPANIRSALIPTTRRLRSKLSSPKEAPYPQAHSIQKSFVHHLPISDTHSRKLSSNSLNECAESDEGTADQSAETVHGFVASDKNEIDGLEELYPSEVLEGMERTEKGLCQRMSQLDKNWKGEGRAYLTCFPNAGDKPAGIKVDEQRGFIINMTDIEGDDSGLVVVDKNDNVLWSQPWPFLKCGRMEYENGYLIFSENDKQKPGYKEIWRLASIPDPAPPEDPSQAHGYPYPTLRQMKLSDKCYNAYKETYPHGHFVPHASLPQYIRNAAFCFHYPTLMLLNSETSVAFYDVPTRELLSTVLLSSHKERSDTDEPLSLPESGRVWSADFSSTHIFLCASKKGSRVYDRETGQCVLDIPADRWAYASKMIRMVDQAGQTPDPEEEDLLKFDFDPASAKPPLPCPYHMVFHGHEEGRSGDPDDEDEDEEICEVDDVGGMVEEVEFGSHPQIPMILMPIPFDFGYIGDLLKNNTDTQPRVPPKVHSDPKLDSIFAAAKETLDVNDVIWKDPGERPHDEAPEKLVVPVVIREDSVMSKPSVPRLVLGSIRVSKCGNHFVGLAQYPEWPRPKRSAHLVVVRDFRKILACDTGLPFKHAVQIDLNSNYAEFAFDRKRRVVVATSGRGTQAAFIVDLGDFLSSSGDIKIRRAVSFDCDDSYEVEITEYGVYLGWEAMRINGWKKWTKPGKKPDFTWGKHICGLDFAVWD</sequence>
<feature type="region of interest" description="Disordered" evidence="1">
    <location>
        <begin position="59"/>
        <end position="81"/>
    </location>
</feature>
<protein>
    <submittedName>
        <fullName evidence="2">Uncharacterized protein</fullName>
    </submittedName>
</protein>
<comment type="caution">
    <text evidence="2">The sequence shown here is derived from an EMBL/GenBank/DDBJ whole genome shotgun (WGS) entry which is preliminary data.</text>
</comment>
<name>A0ABR3F514_9AGAR</name>
<dbReference type="EMBL" id="JBAHYK010000955">
    <property type="protein sequence ID" value="KAL0570324.1"/>
    <property type="molecule type" value="Genomic_DNA"/>
</dbReference>
<evidence type="ECO:0000256" key="1">
    <source>
        <dbReference type="SAM" id="MobiDB-lite"/>
    </source>
</evidence>
<organism evidence="2 3">
    <name type="scientific">Marasmius crinis-equi</name>
    <dbReference type="NCBI Taxonomy" id="585013"/>
    <lineage>
        <taxon>Eukaryota</taxon>
        <taxon>Fungi</taxon>
        <taxon>Dikarya</taxon>
        <taxon>Basidiomycota</taxon>
        <taxon>Agaricomycotina</taxon>
        <taxon>Agaricomycetes</taxon>
        <taxon>Agaricomycetidae</taxon>
        <taxon>Agaricales</taxon>
        <taxon>Marasmiineae</taxon>
        <taxon>Marasmiaceae</taxon>
        <taxon>Marasmius</taxon>
    </lineage>
</organism>
<gene>
    <name evidence="2" type="ORF">V5O48_011639</name>
</gene>
<evidence type="ECO:0000313" key="2">
    <source>
        <dbReference type="EMBL" id="KAL0570324.1"/>
    </source>
</evidence>
<keyword evidence="3" id="KW-1185">Reference proteome</keyword>
<accession>A0ABR3F514</accession>
<evidence type="ECO:0000313" key="3">
    <source>
        <dbReference type="Proteomes" id="UP001465976"/>
    </source>
</evidence>
<dbReference type="Proteomes" id="UP001465976">
    <property type="component" value="Unassembled WGS sequence"/>
</dbReference>